<reference evidence="1 2" key="1">
    <citation type="submission" date="2019-03" db="EMBL/GenBank/DDBJ databases">
        <title>Single cell metagenomics reveals metabolic interactions within the superorganism composed of flagellate Streblomastix strix and complex community of Bacteroidetes bacteria on its surface.</title>
        <authorList>
            <person name="Treitli S.C."/>
            <person name="Kolisko M."/>
            <person name="Husnik F."/>
            <person name="Keeling P."/>
            <person name="Hampl V."/>
        </authorList>
    </citation>
    <scope>NUCLEOTIDE SEQUENCE [LARGE SCALE GENOMIC DNA]</scope>
    <source>
        <strain evidence="1">St1</strain>
    </source>
</reference>
<gene>
    <name evidence="1" type="ORF">EZS26_001376</name>
</gene>
<dbReference type="AlphaFoldDB" id="A0A5M8P2C7"/>
<name>A0A5M8P2C7_9BACT</name>
<sequence>MFGSGKYIRQIIDAVEKVERGDLYAVDHLAIKWAKTGESENCQKRTKHY</sequence>
<dbReference type="EMBL" id="SNRX01000007">
    <property type="protein sequence ID" value="KAA6302544.1"/>
    <property type="molecule type" value="Genomic_DNA"/>
</dbReference>
<comment type="caution">
    <text evidence="1">The sequence shown here is derived from an EMBL/GenBank/DDBJ whole genome shotgun (WGS) entry which is preliminary data.</text>
</comment>
<proteinExistence type="predicted"/>
<protein>
    <submittedName>
        <fullName evidence="1">Uncharacterized protein</fullName>
    </submittedName>
</protein>
<evidence type="ECO:0000313" key="2">
    <source>
        <dbReference type="Proteomes" id="UP000324575"/>
    </source>
</evidence>
<dbReference type="Proteomes" id="UP000324575">
    <property type="component" value="Unassembled WGS sequence"/>
</dbReference>
<evidence type="ECO:0000313" key="1">
    <source>
        <dbReference type="EMBL" id="KAA6302544.1"/>
    </source>
</evidence>
<accession>A0A5M8P2C7</accession>
<organism evidence="1 2">
    <name type="scientific">Candidatus Ordinivivax streblomastigis</name>
    <dbReference type="NCBI Taxonomy" id="2540710"/>
    <lineage>
        <taxon>Bacteria</taxon>
        <taxon>Pseudomonadati</taxon>
        <taxon>Bacteroidota</taxon>
        <taxon>Bacteroidia</taxon>
        <taxon>Bacteroidales</taxon>
        <taxon>Candidatus Ordinivivax</taxon>
    </lineage>
</organism>